<evidence type="ECO:0000256" key="2">
    <source>
        <dbReference type="ARBA" id="ARBA00022485"/>
    </source>
</evidence>
<keyword evidence="2" id="KW-0004">4Fe-4S</keyword>
<feature type="transmembrane region" description="Helical" evidence="7">
    <location>
        <begin position="327"/>
        <end position="345"/>
    </location>
</feature>
<dbReference type="Pfam" id="PF12801">
    <property type="entry name" value="Fer4_5"/>
    <property type="match status" value="1"/>
</dbReference>
<evidence type="ECO:0000256" key="7">
    <source>
        <dbReference type="SAM" id="Phobius"/>
    </source>
</evidence>
<dbReference type="PROSITE" id="PS00198">
    <property type="entry name" value="4FE4S_FER_1"/>
    <property type="match status" value="1"/>
</dbReference>
<evidence type="ECO:0000256" key="4">
    <source>
        <dbReference type="ARBA" id="ARBA00022982"/>
    </source>
</evidence>
<dbReference type="InterPro" id="IPR017896">
    <property type="entry name" value="4Fe4S_Fe-S-bd"/>
</dbReference>
<dbReference type="AlphaFoldDB" id="A0A512H6H0"/>
<evidence type="ECO:0000313" key="9">
    <source>
        <dbReference type="EMBL" id="GEO81059.1"/>
    </source>
</evidence>
<dbReference type="GO" id="GO:0005886">
    <property type="term" value="C:plasma membrane"/>
    <property type="evidence" value="ECO:0007669"/>
    <property type="project" value="TreeGrafter"/>
</dbReference>
<keyword evidence="1" id="KW-0813">Transport</keyword>
<sequence length="466" mass="50714">MYESHRKVYPRSIQGRYRTLKWLSMGLLLGIFWGGPWVRWNRGPGVADQALFIDLPGRRAYFFDLEFWPQEVFYLTGALVFAAVLLFFATALLGRVWCGFACFQTVFTDLFVLMERLIEGERPRRLALDAAPWTPAKIARKGAKAVAWGLVAVAVGAGFTLYFFPDPAQALGALVLGQAPAAAYGAIAVVGGGCFLLAGYAREQVCIYMCPYGRFQGAMTDEHSYVVTYAAWRGEPRAPYQREADFSRRGHCIDCGLCVQVCPTGVDIRKGSQLACIGCALCVDACAKVMRRFNLPPGLIAYDSAANQAARARGEAPVTRWLRPRTLIYASVLLGVLSAIVVSIATRPTFDLTVLHERSPLFVTLSDGSIRNGYTIKLMNMSRRDAAFRISVEGLAEPVLTSPTLNADPAGALIVPVAGAHVETARLYIAAPNEVLAGTDNTVTLVLTDVVTGKRLSTQTLFAAPP</sequence>
<dbReference type="InterPro" id="IPR032879">
    <property type="entry name" value="FixG_C"/>
</dbReference>
<keyword evidence="7" id="KW-0812">Transmembrane</keyword>
<keyword evidence="7" id="KW-1133">Transmembrane helix</keyword>
<evidence type="ECO:0000256" key="1">
    <source>
        <dbReference type="ARBA" id="ARBA00022448"/>
    </source>
</evidence>
<dbReference type="GO" id="GO:0051539">
    <property type="term" value="F:4 iron, 4 sulfur cluster binding"/>
    <property type="evidence" value="ECO:0007669"/>
    <property type="project" value="UniProtKB-KW"/>
</dbReference>
<feature type="transmembrane region" description="Helical" evidence="7">
    <location>
        <begin position="20"/>
        <end position="38"/>
    </location>
</feature>
<dbReference type="Gene3D" id="2.60.40.10">
    <property type="entry name" value="Immunoglobulins"/>
    <property type="match status" value="1"/>
</dbReference>
<proteinExistence type="predicted"/>
<accession>A0A512H6H0</accession>
<dbReference type="NCBIfam" id="TIGR02745">
    <property type="entry name" value="ccoG_rdxA_fixG"/>
    <property type="match status" value="1"/>
</dbReference>
<dbReference type="Pfam" id="PF11614">
    <property type="entry name" value="FixG_C"/>
    <property type="match status" value="1"/>
</dbReference>
<feature type="transmembrane region" description="Helical" evidence="7">
    <location>
        <begin position="72"/>
        <end position="93"/>
    </location>
</feature>
<dbReference type="Gene3D" id="3.30.70.20">
    <property type="match status" value="1"/>
</dbReference>
<evidence type="ECO:0000256" key="5">
    <source>
        <dbReference type="ARBA" id="ARBA00023004"/>
    </source>
</evidence>
<protein>
    <submittedName>
        <fullName evidence="9">4Fe-4S ferredoxin</fullName>
    </submittedName>
</protein>
<evidence type="ECO:0000313" key="10">
    <source>
        <dbReference type="Proteomes" id="UP000321567"/>
    </source>
</evidence>
<dbReference type="InterPro" id="IPR013783">
    <property type="entry name" value="Ig-like_fold"/>
</dbReference>
<name>A0A512H6H0_9PROT</name>
<keyword evidence="4" id="KW-0249">Electron transport</keyword>
<dbReference type="PANTHER" id="PTHR30176:SF3">
    <property type="entry name" value="FERREDOXIN-TYPE PROTEIN NAPH"/>
    <property type="match status" value="1"/>
</dbReference>
<feature type="transmembrane region" description="Helical" evidence="7">
    <location>
        <begin position="145"/>
        <end position="164"/>
    </location>
</feature>
<feature type="transmembrane region" description="Helical" evidence="7">
    <location>
        <begin position="184"/>
        <end position="201"/>
    </location>
</feature>
<dbReference type="PROSITE" id="PS51379">
    <property type="entry name" value="4FE4S_FER_2"/>
    <property type="match status" value="1"/>
</dbReference>
<dbReference type="PANTHER" id="PTHR30176">
    <property type="entry name" value="FERREDOXIN-TYPE PROTEIN NAPH"/>
    <property type="match status" value="1"/>
</dbReference>
<dbReference type="InterPro" id="IPR014116">
    <property type="entry name" value="Cyt_c_oxidase_cbb3_FixG"/>
</dbReference>
<dbReference type="SUPFAM" id="SSF54862">
    <property type="entry name" value="4Fe-4S ferredoxins"/>
    <property type="match status" value="1"/>
</dbReference>
<keyword evidence="6" id="KW-0411">Iron-sulfur</keyword>
<organism evidence="9 10">
    <name type="scientific">Pararhodospirillum oryzae</name>
    <dbReference type="NCBI Taxonomy" id="478448"/>
    <lineage>
        <taxon>Bacteria</taxon>
        <taxon>Pseudomonadati</taxon>
        <taxon>Pseudomonadota</taxon>
        <taxon>Alphaproteobacteria</taxon>
        <taxon>Rhodospirillales</taxon>
        <taxon>Rhodospirillaceae</taxon>
        <taxon>Pararhodospirillum</taxon>
    </lineage>
</organism>
<keyword evidence="3" id="KW-0479">Metal-binding</keyword>
<dbReference type="InterPro" id="IPR017900">
    <property type="entry name" value="4Fe4S_Fe_S_CS"/>
</dbReference>
<dbReference type="EMBL" id="BJZO01000025">
    <property type="protein sequence ID" value="GEO81059.1"/>
    <property type="molecule type" value="Genomic_DNA"/>
</dbReference>
<comment type="caution">
    <text evidence="9">The sequence shown here is derived from an EMBL/GenBank/DDBJ whole genome shotgun (WGS) entry which is preliminary data.</text>
</comment>
<feature type="domain" description="4Fe-4S ferredoxin-type" evidence="8">
    <location>
        <begin position="242"/>
        <end position="272"/>
    </location>
</feature>
<dbReference type="Proteomes" id="UP000321567">
    <property type="component" value="Unassembled WGS sequence"/>
</dbReference>
<dbReference type="GO" id="GO:0046872">
    <property type="term" value="F:metal ion binding"/>
    <property type="evidence" value="ECO:0007669"/>
    <property type="project" value="UniProtKB-KW"/>
</dbReference>
<keyword evidence="5" id="KW-0408">Iron</keyword>
<evidence type="ECO:0000256" key="6">
    <source>
        <dbReference type="ARBA" id="ARBA00023014"/>
    </source>
</evidence>
<evidence type="ECO:0000256" key="3">
    <source>
        <dbReference type="ARBA" id="ARBA00022723"/>
    </source>
</evidence>
<dbReference type="Pfam" id="PF13746">
    <property type="entry name" value="Fer4_18"/>
    <property type="match status" value="1"/>
</dbReference>
<dbReference type="InterPro" id="IPR051684">
    <property type="entry name" value="Electron_Trans/Redox"/>
</dbReference>
<reference evidence="9 10" key="1">
    <citation type="submission" date="2019-07" db="EMBL/GenBank/DDBJ databases">
        <title>Whole genome shotgun sequence of Rhodospirillum oryzae NBRC 107573.</title>
        <authorList>
            <person name="Hosoyama A."/>
            <person name="Uohara A."/>
            <person name="Ohji S."/>
            <person name="Ichikawa N."/>
        </authorList>
    </citation>
    <scope>NUCLEOTIDE SEQUENCE [LARGE SCALE GENOMIC DNA]</scope>
    <source>
        <strain evidence="9 10">NBRC 107573</strain>
    </source>
</reference>
<evidence type="ECO:0000259" key="8">
    <source>
        <dbReference type="PROSITE" id="PS51379"/>
    </source>
</evidence>
<dbReference type="RefSeq" id="WP_246135426.1">
    <property type="nucleotide sequence ID" value="NZ_BJZO01000025.1"/>
</dbReference>
<keyword evidence="7" id="KW-0472">Membrane</keyword>
<gene>
    <name evidence="9" type="ORF">ROR02_11900</name>
</gene>
<keyword evidence="10" id="KW-1185">Reference proteome</keyword>